<dbReference type="Pfam" id="PF02625">
    <property type="entry name" value="XdhC_CoxI"/>
    <property type="match status" value="1"/>
</dbReference>
<evidence type="ECO:0000259" key="2">
    <source>
        <dbReference type="Pfam" id="PF13478"/>
    </source>
</evidence>
<dbReference type="RefSeq" id="WP_118699602.1">
    <property type="nucleotide sequence ID" value="NZ_JBBMEI010000080.1"/>
</dbReference>
<dbReference type="Gene3D" id="3.40.50.720">
    <property type="entry name" value="NAD(P)-binding Rossmann-like Domain"/>
    <property type="match status" value="1"/>
</dbReference>
<dbReference type="InterPro" id="IPR027051">
    <property type="entry name" value="XdhC_Rossmann_dom"/>
</dbReference>
<dbReference type="SUPFAM" id="SSF51735">
    <property type="entry name" value="NAD(P)-binding Rossmann-fold domains"/>
    <property type="match status" value="1"/>
</dbReference>
<dbReference type="PANTHER" id="PTHR30388">
    <property type="entry name" value="ALDEHYDE OXIDOREDUCTASE MOLYBDENUM COFACTOR ASSEMBLY PROTEIN"/>
    <property type="match status" value="1"/>
</dbReference>
<protein>
    <submittedName>
        <fullName evidence="3">XdhC/CoxI family protein</fullName>
    </submittedName>
</protein>
<feature type="domain" description="XdhC Rossmann" evidence="2">
    <location>
        <begin position="85"/>
        <end position="227"/>
    </location>
</feature>
<dbReference type="InterPro" id="IPR036291">
    <property type="entry name" value="NAD(P)-bd_dom_sf"/>
</dbReference>
<keyword evidence="4" id="KW-1185">Reference proteome</keyword>
<evidence type="ECO:0000313" key="3">
    <source>
        <dbReference type="EMBL" id="MEQ2359894.1"/>
    </source>
</evidence>
<proteinExistence type="predicted"/>
<gene>
    <name evidence="3" type="ORF">WMO75_16500</name>
</gene>
<dbReference type="PANTHER" id="PTHR30388:SF6">
    <property type="entry name" value="XANTHINE DEHYDROGENASE SUBUNIT A-RELATED"/>
    <property type="match status" value="1"/>
</dbReference>
<accession>A0ABV1ASL1</accession>
<name>A0ABV1ASL1_9FIRM</name>
<dbReference type="InterPro" id="IPR052698">
    <property type="entry name" value="MoCofactor_Util/Proc"/>
</dbReference>
<organism evidence="3 4">
    <name type="scientific">Blautia intestinihominis</name>
    <dbReference type="NCBI Taxonomy" id="3133152"/>
    <lineage>
        <taxon>Bacteria</taxon>
        <taxon>Bacillati</taxon>
        <taxon>Bacillota</taxon>
        <taxon>Clostridia</taxon>
        <taxon>Lachnospirales</taxon>
        <taxon>Lachnospiraceae</taxon>
        <taxon>Blautia</taxon>
    </lineage>
</organism>
<feature type="domain" description="XdhC- CoxI" evidence="1">
    <location>
        <begin position="253"/>
        <end position="310"/>
    </location>
</feature>
<sequence>MNLFELYKIINENLQQKSNLLATVLEGEAAGTRYFWADGELLGYTGTGEVNEELKTQITETPQSGIYEIEGQKFFIEHLKRQAHLVICGGGHVSQQVIELAGKVGFHVTVLEDRPYFADRAREAGADLVLCDAFEKSLQGIAGTPDTYFLVVTRGHRFDRACLEQILKKPYAYVGMMASRGRSALLKKQMAGDGFDRKALDEMYTPVGLSIHAETPEEIAVSIVAELIQIKNQTKKTAGYDSLLMEYLTGVKEPGQPKVLATIIARRGSAPRSIGTKMLVLGDGRIIGTIGGGCMESEVQHQCLRLLREENEKSRIVCADMTVSQAEDEGMVCGGTIDVFLEKFE</sequence>
<evidence type="ECO:0000313" key="4">
    <source>
        <dbReference type="Proteomes" id="UP001446032"/>
    </source>
</evidence>
<dbReference type="Proteomes" id="UP001446032">
    <property type="component" value="Unassembled WGS sequence"/>
</dbReference>
<comment type="caution">
    <text evidence="3">The sequence shown here is derived from an EMBL/GenBank/DDBJ whole genome shotgun (WGS) entry which is preliminary data.</text>
</comment>
<evidence type="ECO:0000259" key="1">
    <source>
        <dbReference type="Pfam" id="PF02625"/>
    </source>
</evidence>
<reference evidence="3 4" key="1">
    <citation type="submission" date="2024-03" db="EMBL/GenBank/DDBJ databases">
        <title>Human intestinal bacterial collection.</title>
        <authorList>
            <person name="Pauvert C."/>
            <person name="Hitch T.C.A."/>
            <person name="Clavel T."/>
        </authorList>
    </citation>
    <scope>NUCLEOTIDE SEQUENCE [LARGE SCALE GENOMIC DNA]</scope>
    <source>
        <strain evidence="3 4">CLA-AA-H95</strain>
    </source>
</reference>
<dbReference type="Pfam" id="PF13478">
    <property type="entry name" value="XdhC_C"/>
    <property type="match status" value="1"/>
</dbReference>
<dbReference type="InterPro" id="IPR003777">
    <property type="entry name" value="XdhC_CoxI"/>
</dbReference>
<dbReference type="EMBL" id="JBBMEI010000080">
    <property type="protein sequence ID" value="MEQ2359894.1"/>
    <property type="molecule type" value="Genomic_DNA"/>
</dbReference>